<accession>T1EZ85</accession>
<dbReference type="AlphaFoldDB" id="T1EZ85"/>
<keyword evidence="1" id="KW-1133">Transmembrane helix</keyword>
<name>T1EZ85_HELRO</name>
<dbReference type="EMBL" id="AMQM01002750">
    <property type="status" value="NOT_ANNOTATED_CDS"/>
    <property type="molecule type" value="Genomic_DNA"/>
</dbReference>
<dbReference type="GeneID" id="20201885"/>
<evidence type="ECO:0000313" key="2">
    <source>
        <dbReference type="EMBL" id="ESO10800.1"/>
    </source>
</evidence>
<feature type="transmembrane region" description="Helical" evidence="1">
    <location>
        <begin position="9"/>
        <end position="28"/>
    </location>
</feature>
<dbReference type="CTD" id="20201885"/>
<evidence type="ECO:0000256" key="1">
    <source>
        <dbReference type="SAM" id="Phobius"/>
    </source>
</evidence>
<dbReference type="OrthoDB" id="204305at2759"/>
<dbReference type="HOGENOM" id="CLU_1039282_0_0_1"/>
<dbReference type="KEGG" id="hro:HELRODRAFT_167299"/>
<keyword evidence="1" id="KW-0812">Transmembrane</keyword>
<dbReference type="EnsemblMetazoa" id="HelroT167299">
    <property type="protein sequence ID" value="HelroP167299"/>
    <property type="gene ID" value="HelroG167299"/>
</dbReference>
<proteinExistence type="predicted"/>
<sequence>MPFKCFQRIALIVCFVAVMFILILYRVAIESNCRQVTSDARILFTKPLKEANEVKVVSMSLYGSQPRYVGGALKNAELVKKNFPGWTLRVYVDSSNSSKYEAVPSNVLKELEGLGVDVHRVENDELSVPPMMWRFLVADDPTVDRFIIRDSDSRLTERDYKGVQVWMASRQAFHCVRDHPSHAMYAISGGLWGARSKILREILNVSWLRETQNASSSYMSDMDFLNEKIWPRVSKHAFCTDSVSCGRYPNSFPFTEPRKNFEHIGQAS</sequence>
<organism evidence="3 4">
    <name type="scientific">Helobdella robusta</name>
    <name type="common">Californian leech</name>
    <dbReference type="NCBI Taxonomy" id="6412"/>
    <lineage>
        <taxon>Eukaryota</taxon>
        <taxon>Metazoa</taxon>
        <taxon>Spiralia</taxon>
        <taxon>Lophotrochozoa</taxon>
        <taxon>Annelida</taxon>
        <taxon>Clitellata</taxon>
        <taxon>Hirudinea</taxon>
        <taxon>Rhynchobdellida</taxon>
        <taxon>Glossiphoniidae</taxon>
        <taxon>Helobdella</taxon>
    </lineage>
</organism>
<dbReference type="InParanoid" id="T1EZ85"/>
<reference evidence="4" key="1">
    <citation type="submission" date="2012-12" db="EMBL/GenBank/DDBJ databases">
        <authorList>
            <person name="Hellsten U."/>
            <person name="Grimwood J."/>
            <person name="Chapman J.A."/>
            <person name="Shapiro H."/>
            <person name="Aerts A."/>
            <person name="Otillar R.P."/>
            <person name="Terry A.Y."/>
            <person name="Boore J.L."/>
            <person name="Simakov O."/>
            <person name="Marletaz F."/>
            <person name="Cho S.-J."/>
            <person name="Edsinger-Gonzales E."/>
            <person name="Havlak P."/>
            <person name="Kuo D.-H."/>
            <person name="Larsson T."/>
            <person name="Lv J."/>
            <person name="Arendt D."/>
            <person name="Savage R."/>
            <person name="Osoegawa K."/>
            <person name="de Jong P."/>
            <person name="Lindberg D.R."/>
            <person name="Seaver E.C."/>
            <person name="Weisblat D.A."/>
            <person name="Putnam N.H."/>
            <person name="Grigoriev I.V."/>
            <person name="Rokhsar D.S."/>
        </authorList>
    </citation>
    <scope>NUCLEOTIDE SEQUENCE</scope>
</reference>
<protein>
    <submittedName>
        <fullName evidence="2 3">Uncharacterized protein</fullName>
    </submittedName>
</protein>
<evidence type="ECO:0000313" key="3">
    <source>
        <dbReference type="EnsemblMetazoa" id="HelroP167299"/>
    </source>
</evidence>
<dbReference type="RefSeq" id="XP_009011069.1">
    <property type="nucleotide sequence ID" value="XM_009012821.1"/>
</dbReference>
<dbReference type="eggNOG" id="ENOG502RXVF">
    <property type="taxonomic scope" value="Eukaryota"/>
</dbReference>
<dbReference type="OMA" id="CFQRIAL"/>
<reference evidence="2 4" key="2">
    <citation type="journal article" date="2013" name="Nature">
        <title>Insights into bilaterian evolution from three spiralian genomes.</title>
        <authorList>
            <person name="Simakov O."/>
            <person name="Marletaz F."/>
            <person name="Cho S.J."/>
            <person name="Edsinger-Gonzales E."/>
            <person name="Havlak P."/>
            <person name="Hellsten U."/>
            <person name="Kuo D.H."/>
            <person name="Larsson T."/>
            <person name="Lv J."/>
            <person name="Arendt D."/>
            <person name="Savage R."/>
            <person name="Osoegawa K."/>
            <person name="de Jong P."/>
            <person name="Grimwood J."/>
            <person name="Chapman J.A."/>
            <person name="Shapiro H."/>
            <person name="Aerts A."/>
            <person name="Otillar R.P."/>
            <person name="Terry A.Y."/>
            <person name="Boore J.L."/>
            <person name="Grigoriev I.V."/>
            <person name="Lindberg D.R."/>
            <person name="Seaver E.C."/>
            <person name="Weisblat D.A."/>
            <person name="Putnam N.H."/>
            <person name="Rokhsar D.S."/>
        </authorList>
    </citation>
    <scope>NUCLEOTIDE SEQUENCE</scope>
</reference>
<evidence type="ECO:0000313" key="4">
    <source>
        <dbReference type="Proteomes" id="UP000015101"/>
    </source>
</evidence>
<dbReference type="Proteomes" id="UP000015101">
    <property type="component" value="Unassembled WGS sequence"/>
</dbReference>
<keyword evidence="4" id="KW-1185">Reference proteome</keyword>
<dbReference type="EMBL" id="KB095858">
    <property type="protein sequence ID" value="ESO10800.1"/>
    <property type="molecule type" value="Genomic_DNA"/>
</dbReference>
<reference evidence="3" key="3">
    <citation type="submission" date="2015-06" db="UniProtKB">
        <authorList>
            <consortium name="EnsemblMetazoa"/>
        </authorList>
    </citation>
    <scope>IDENTIFICATION</scope>
</reference>
<keyword evidence="1" id="KW-0472">Membrane</keyword>
<gene>
    <name evidence="3" type="primary">20201885</name>
    <name evidence="2" type="ORF">HELRODRAFT_167299</name>
</gene>